<comment type="caution">
    <text evidence="1">The sequence shown here is derived from an EMBL/GenBank/DDBJ whole genome shotgun (WGS) entry which is preliminary data.</text>
</comment>
<organism evidence="1 2">
    <name type="scientific">Cichorium intybus</name>
    <name type="common">Chicory</name>
    <dbReference type="NCBI Taxonomy" id="13427"/>
    <lineage>
        <taxon>Eukaryota</taxon>
        <taxon>Viridiplantae</taxon>
        <taxon>Streptophyta</taxon>
        <taxon>Embryophyta</taxon>
        <taxon>Tracheophyta</taxon>
        <taxon>Spermatophyta</taxon>
        <taxon>Magnoliopsida</taxon>
        <taxon>eudicotyledons</taxon>
        <taxon>Gunneridae</taxon>
        <taxon>Pentapetalae</taxon>
        <taxon>asterids</taxon>
        <taxon>campanulids</taxon>
        <taxon>Asterales</taxon>
        <taxon>Asteraceae</taxon>
        <taxon>Cichorioideae</taxon>
        <taxon>Cichorieae</taxon>
        <taxon>Cichoriinae</taxon>
        <taxon>Cichorium</taxon>
    </lineage>
</organism>
<accession>A0ACB9H304</accession>
<evidence type="ECO:0000313" key="1">
    <source>
        <dbReference type="EMBL" id="KAI3789656.1"/>
    </source>
</evidence>
<protein>
    <submittedName>
        <fullName evidence="1">Uncharacterized protein</fullName>
    </submittedName>
</protein>
<reference evidence="2" key="1">
    <citation type="journal article" date="2022" name="Mol. Ecol. Resour.">
        <title>The genomes of chicory, endive, great burdock and yacon provide insights into Asteraceae palaeo-polyploidization history and plant inulin production.</title>
        <authorList>
            <person name="Fan W."/>
            <person name="Wang S."/>
            <person name="Wang H."/>
            <person name="Wang A."/>
            <person name="Jiang F."/>
            <person name="Liu H."/>
            <person name="Zhao H."/>
            <person name="Xu D."/>
            <person name="Zhang Y."/>
        </authorList>
    </citation>
    <scope>NUCLEOTIDE SEQUENCE [LARGE SCALE GENOMIC DNA]</scope>
    <source>
        <strain evidence="2">cv. Punajuju</strain>
    </source>
</reference>
<name>A0ACB9H304_CICIN</name>
<sequence>MYARWIEFIGGVSGRRTGVLKREREAQTRWLGLERNGGRLLHSPTTSTCYNFVFFLPSSFNSIFTTPTLNFISTTAISRGSPIFMAACSFGASSLRIYEGPARIESTNLQKNSHSIRLSNSSKFDGLMLSQRSGKASNRCLCLPAKNAQSGTDLEAYSKVEKSSESTSQLTPNASHVESLLTQICDSTSIAEVEIKLGGFRLYVLRDLTGQITTPPPPVTAPVTGETVEAIDQNGSASSTSLAITKAVPTSGGIQTFLDRAADDGLVIVQSPRVGYFRRSRAIKGKRAPPSCKEKQIVKEGQVICYVEQLGGDLPIESDVGGEVIKILRDDGEPVGYGDALIAILPSFPGIKKLQ</sequence>
<dbReference type="Proteomes" id="UP001055811">
    <property type="component" value="Linkage Group LG01"/>
</dbReference>
<proteinExistence type="predicted"/>
<gene>
    <name evidence="1" type="ORF">L2E82_02457</name>
</gene>
<keyword evidence="2" id="KW-1185">Reference proteome</keyword>
<reference evidence="1 2" key="2">
    <citation type="journal article" date="2022" name="Mol. Ecol. Resour.">
        <title>The genomes of chicory, endive, great burdock and yacon provide insights into Asteraceae paleo-polyploidization history and plant inulin production.</title>
        <authorList>
            <person name="Fan W."/>
            <person name="Wang S."/>
            <person name="Wang H."/>
            <person name="Wang A."/>
            <person name="Jiang F."/>
            <person name="Liu H."/>
            <person name="Zhao H."/>
            <person name="Xu D."/>
            <person name="Zhang Y."/>
        </authorList>
    </citation>
    <scope>NUCLEOTIDE SEQUENCE [LARGE SCALE GENOMIC DNA]</scope>
    <source>
        <strain evidence="2">cv. Punajuju</strain>
        <tissue evidence="1">Leaves</tissue>
    </source>
</reference>
<evidence type="ECO:0000313" key="2">
    <source>
        <dbReference type="Proteomes" id="UP001055811"/>
    </source>
</evidence>
<dbReference type="EMBL" id="CM042009">
    <property type="protein sequence ID" value="KAI3789656.1"/>
    <property type="molecule type" value="Genomic_DNA"/>
</dbReference>